<keyword evidence="2" id="KW-1185">Reference proteome</keyword>
<organism evidence="1 2">
    <name type="scientific">Glutinoglossum americanum</name>
    <dbReference type="NCBI Taxonomy" id="1670608"/>
    <lineage>
        <taxon>Eukaryota</taxon>
        <taxon>Fungi</taxon>
        <taxon>Dikarya</taxon>
        <taxon>Ascomycota</taxon>
        <taxon>Pezizomycotina</taxon>
        <taxon>Geoglossomycetes</taxon>
        <taxon>Geoglossales</taxon>
        <taxon>Geoglossaceae</taxon>
        <taxon>Glutinoglossum</taxon>
    </lineage>
</organism>
<reference evidence="1" key="1">
    <citation type="submission" date="2021-03" db="EMBL/GenBank/DDBJ databases">
        <title>Comparative genomics and phylogenomic investigation of the class Geoglossomycetes provide insights into ecological specialization and systematics.</title>
        <authorList>
            <person name="Melie T."/>
            <person name="Pirro S."/>
            <person name="Miller A.N."/>
            <person name="Quandt A."/>
        </authorList>
    </citation>
    <scope>NUCLEOTIDE SEQUENCE</scope>
    <source>
        <strain evidence="1">GBOQ0MN5Z8</strain>
    </source>
</reference>
<evidence type="ECO:0000313" key="2">
    <source>
        <dbReference type="Proteomes" id="UP000698800"/>
    </source>
</evidence>
<proteinExistence type="predicted"/>
<gene>
    <name evidence="1" type="ORF">FGG08_006588</name>
</gene>
<dbReference type="AlphaFoldDB" id="A0A9P8I102"/>
<accession>A0A9P8I102</accession>
<comment type="caution">
    <text evidence="1">The sequence shown here is derived from an EMBL/GenBank/DDBJ whole genome shotgun (WGS) entry which is preliminary data.</text>
</comment>
<evidence type="ECO:0000313" key="1">
    <source>
        <dbReference type="EMBL" id="KAH0536558.1"/>
    </source>
</evidence>
<dbReference type="Proteomes" id="UP000698800">
    <property type="component" value="Unassembled WGS sequence"/>
</dbReference>
<name>A0A9P8I102_9PEZI</name>
<dbReference type="EMBL" id="JAGHQL010000197">
    <property type="protein sequence ID" value="KAH0536558.1"/>
    <property type="molecule type" value="Genomic_DNA"/>
</dbReference>
<protein>
    <submittedName>
        <fullName evidence="1">Uncharacterized protein</fullName>
    </submittedName>
</protein>
<sequence>MGNLAWDMKRLDDPGIKAITFEPYFDIDDTLLAAIACRPNLASSLVSLTLGSAPSGVRSSIIDHGIIILKVLKLSGVSSLTDTAFLECCRASPSLEYLKFAGLLTNAPLQELILKPGQALRLSRLVLIDKRCPPEAVAKELSAARPCLIIRTGTTLGNSNTEHMCAMGGSVDVRTWCGGRVVGTRADFGVYSDEGRFMNDWCSDGWEENKESDDDYLGPRGLFDY</sequence>